<dbReference type="GO" id="GO:0000272">
    <property type="term" value="P:polysaccharide catabolic process"/>
    <property type="evidence" value="ECO:0007669"/>
    <property type="project" value="UniProtKB-KW"/>
</dbReference>
<organism evidence="6 7">
    <name type="scientific">Enemella evansiae</name>
    <dbReference type="NCBI Taxonomy" id="2016499"/>
    <lineage>
        <taxon>Bacteria</taxon>
        <taxon>Bacillati</taxon>
        <taxon>Actinomycetota</taxon>
        <taxon>Actinomycetes</taxon>
        <taxon>Propionibacteriales</taxon>
        <taxon>Propionibacteriaceae</taxon>
        <taxon>Enemella</taxon>
    </lineage>
</organism>
<evidence type="ECO:0000256" key="2">
    <source>
        <dbReference type="ARBA" id="ARBA00023295"/>
    </source>
</evidence>
<dbReference type="SMART" id="SM00060">
    <property type="entry name" value="FN3"/>
    <property type="match status" value="4"/>
</dbReference>
<reference evidence="6 7" key="1">
    <citation type="submission" date="2017-07" db="EMBL/GenBank/DDBJ databases">
        <title>Draft whole genome sequences of clinical Proprionibacteriaceae strains.</title>
        <authorList>
            <person name="Bernier A.-M."/>
            <person name="Bernard K."/>
            <person name="Domingo M.-C."/>
        </authorList>
    </citation>
    <scope>NUCLEOTIDE SEQUENCE [LARGE SCALE GENOMIC DNA]</scope>
    <source>
        <strain evidence="6 7">NML 030167</strain>
    </source>
</reference>
<dbReference type="Gene3D" id="2.60.40.10">
    <property type="entry name" value="Immunoglobulins"/>
    <property type="match status" value="3"/>
</dbReference>
<dbReference type="CDD" id="cd00063">
    <property type="entry name" value="FN3"/>
    <property type="match status" value="3"/>
</dbReference>
<feature type="region of interest" description="Disordered" evidence="4">
    <location>
        <begin position="368"/>
        <end position="413"/>
    </location>
</feature>
<sequence length="1932" mass="202512">MRVRPGLRRLPALIVGLLGLALVAAAVIVPSSPAAEVRLNDGSVLVTNSARALIGRLNHEIDRFATSVSMVNRDFDVLQDGRNALSRDRDANQLQAIDAAQSRLGTPMIVPANATVALGNETVAIVNPTNGRMWARPLSGIFAVDTIKSRSDVDLGPGGTATVTTAGQAIGLSLERGELVRPGLDEKPVEVPFPLSVTDGVQLSAVGDRAVVLNQATRQLWIEGSNPVQITDADSALLAPPVADDERVRITEAGLIPRQRTLDAVYATRSGLQGVSGGSVRQLVPGSAGAPIRPIVAGGCAYGGFVAGPVQIAQACGTGEPGVRPLPDFAGDPDSLVLRRNRDIAVLNDTSNGAVWLLDKNLKKVSEWDQVVPPKPTEGKDNTTEQSQQVPPQRSDANRPPTARDDQLSARAGRATVLPVLDNDSDPDGDILTVLGPPEIPVGQLALVRGGTTLQVTLPADAPRQVSFDYTISDGRGGRATARVTLEVLPADQAASNRPPVLRPGRDEPIDVPLGGREERRVLLDWADPDGDDLILVKATAPGDDEVTFSPDGTLTYTDVGTRPGRKEIELEISDGMATTRGVLVVNARKPADVAPVANGDYVSASAGEDVVIRPMLNDTGANLTLSAVDQVRGARISPDFRAGSFTFNAPAPGTYYVGYTISNGPRATGLVRVDVAEPAVRNRPPIAARDVALLPAGGTVEVDPLANDEDPDGDVLALQSVSTSPELTVRMQQRRGLTISAENTPERPVTLTYTVSDGQSQVTGTLVVVPAPAVTDARPIAAGDEATVRAGDQVSVPVLANDTSPVGMRLTLDRELPEQPSPAVAWTDGENVRFIAPQVPGEYRAVYRIRDEQGQEASAQVRFVVVADDVENTPPEPRPVEGRVLAGSTGRILVPLQGIDPQGDAVRLIGIDSGPKLGRVVTVGERWLEYEAYPDSRGTDSFSYAVTDARGARAVGEIRVGVVPRGAANTAPVTGEDQVTAKPGRRVRVPVLGNDSDPDGDRFGFAEQALQFPREMDAALSGDLIELSVPATPGTSQGQYAVVDTRGADATGTVVVTSDPNAPAAPPTARDDIVSAAAVARETEIAVPVLANDIDPDGDLKLAQLSLPDADQAPAELRPRVVGDRIQVTVGPTMQQIRYGVTDSDGLTAYGVITVPGRADSVPARLPGVPDPVVVAGESLDLPLEKYVIGTGGKDVTLTSEDRIWATRGELQPLDLRKLRFTALATQPGPTAVAFEVTDGRNSSDPEGRRTVIQIPITVLPKAPDKPQAEQQKQELNQPPIAQPVTLTVGAGEEPKTIDLRRSVTDPEGEEVVLSKFTGEVPDGIQVSGDSTNTKVTARAELTTAPGTTARLRAEAKDTNGNTTPVEITVAVVSSARPRAKALDDVVPNANQGQQVTVPVLANDANPFADRGPLVLTAATVESGSGQAQMLDDKVQITPAADFVGTMVVRYQVEDATKDPSRRVEGRVRLTVRGKPNKPGVPRAGEVGDQRAVLTWSAPADNGAKISGYRLTATAADGQQRATDCRATTCTVTGLTNNVAYTFTVTARNEVGDSVASGASAVVRPDVRPDPPGQPTTRFGNRSATLSWAAANTRGSAVNRYVVQVTGPSGLQTRQVSGSTTQLVWDGLTNGASYRFRVQAFNSAPNGSEFSPWSEAVKPAAPPSAPRNVTASDSGGVLGQQVTISWQAPAATNGDEIDNYVVYANGQKIGDAGRTTRKQFTLTNGQAYSFTVVAHNKAGDSPVSNATEPFTPYGAPGRAATPQLTAGDGVVRAAPFSAQANGGNITRWKVKVNNDPEGVVSAADGAKGWSFRAVNGRNYQLFVAACSGDKCGQWSEVSNRVNPAGPPGSVPVDATGEQGRVVLSWDSTGANSNGRPITRTEVRIDNGPWQPTVAKGSISRPARPGEVHRIEARASNEVGTGPVSSGQAAAR</sequence>
<dbReference type="InterPro" id="IPR003961">
    <property type="entry name" value="FN3_dom"/>
</dbReference>
<feature type="domain" description="Fibronectin type-III" evidence="5">
    <location>
        <begin position="1666"/>
        <end position="1756"/>
    </location>
</feature>
<evidence type="ECO:0000256" key="4">
    <source>
        <dbReference type="SAM" id="MobiDB-lite"/>
    </source>
</evidence>
<dbReference type="InterPro" id="IPR013783">
    <property type="entry name" value="Ig-like_fold"/>
</dbReference>
<evidence type="ECO:0000313" key="7">
    <source>
        <dbReference type="Proteomes" id="UP000215896"/>
    </source>
</evidence>
<feature type="domain" description="Fibronectin type-III" evidence="5">
    <location>
        <begin position="1572"/>
        <end position="1664"/>
    </location>
</feature>
<name>A0A255GPD1_9ACTN</name>
<keyword evidence="3" id="KW-0624">Polysaccharide degradation</keyword>
<dbReference type="InterPro" id="IPR050964">
    <property type="entry name" value="Striated_Muscle_Regulatory"/>
</dbReference>
<keyword evidence="3" id="KW-0119">Carbohydrate metabolism</keyword>
<dbReference type="PROSITE" id="PS50853">
    <property type="entry name" value="FN3"/>
    <property type="match status" value="3"/>
</dbReference>
<gene>
    <name evidence="6" type="ORF">CGZ94_01970</name>
</gene>
<keyword evidence="2" id="KW-0378">Hydrolase</keyword>
<feature type="region of interest" description="Disordered" evidence="4">
    <location>
        <begin position="1263"/>
        <end position="1282"/>
    </location>
</feature>
<keyword evidence="1" id="KW-0677">Repeat</keyword>
<dbReference type="Proteomes" id="UP000215896">
    <property type="component" value="Unassembled WGS sequence"/>
</dbReference>
<dbReference type="Pfam" id="PF17963">
    <property type="entry name" value="Big_9"/>
    <property type="match status" value="7"/>
</dbReference>
<evidence type="ECO:0000313" key="6">
    <source>
        <dbReference type="EMBL" id="OYO17677.1"/>
    </source>
</evidence>
<proteinExistence type="predicted"/>
<dbReference type="Pfam" id="PF00041">
    <property type="entry name" value="fn3"/>
    <property type="match status" value="3"/>
</dbReference>
<evidence type="ECO:0000256" key="3">
    <source>
        <dbReference type="ARBA" id="ARBA00023326"/>
    </source>
</evidence>
<evidence type="ECO:0000256" key="1">
    <source>
        <dbReference type="ARBA" id="ARBA00022737"/>
    </source>
</evidence>
<dbReference type="RefSeq" id="WP_094404468.1">
    <property type="nucleotide sequence ID" value="NZ_NMVO01000001.1"/>
</dbReference>
<dbReference type="PANTHER" id="PTHR13817">
    <property type="entry name" value="TITIN"/>
    <property type="match status" value="1"/>
</dbReference>
<dbReference type="GO" id="GO:0016798">
    <property type="term" value="F:hydrolase activity, acting on glycosyl bonds"/>
    <property type="evidence" value="ECO:0007669"/>
    <property type="project" value="UniProtKB-KW"/>
</dbReference>
<dbReference type="OrthoDB" id="5241356at2"/>
<feature type="domain" description="Fibronectin type-III" evidence="5">
    <location>
        <begin position="1479"/>
        <end position="1571"/>
    </location>
</feature>
<accession>A0A255GPD1</accession>
<dbReference type="EMBL" id="NMVO01000001">
    <property type="protein sequence ID" value="OYO17677.1"/>
    <property type="molecule type" value="Genomic_DNA"/>
</dbReference>
<evidence type="ECO:0000259" key="5">
    <source>
        <dbReference type="PROSITE" id="PS50853"/>
    </source>
</evidence>
<dbReference type="SUPFAM" id="SSF49265">
    <property type="entry name" value="Fibronectin type III"/>
    <property type="match status" value="2"/>
</dbReference>
<protein>
    <recommendedName>
        <fullName evidence="5">Fibronectin type-III domain-containing protein</fullName>
    </recommendedName>
</protein>
<dbReference type="InterPro" id="IPR036116">
    <property type="entry name" value="FN3_sf"/>
</dbReference>
<dbReference type="PANTHER" id="PTHR13817:SF73">
    <property type="entry name" value="FIBRONECTIN TYPE-III DOMAIN-CONTAINING PROTEIN"/>
    <property type="match status" value="1"/>
</dbReference>
<feature type="region of interest" description="Disordered" evidence="4">
    <location>
        <begin position="1888"/>
        <end position="1932"/>
    </location>
</feature>
<feature type="compositionally biased region" description="Polar residues" evidence="4">
    <location>
        <begin position="1923"/>
        <end position="1932"/>
    </location>
</feature>
<keyword evidence="7" id="KW-1185">Reference proteome</keyword>
<feature type="compositionally biased region" description="Basic and acidic residues" evidence="4">
    <location>
        <begin position="1904"/>
        <end position="1915"/>
    </location>
</feature>
<keyword evidence="2" id="KW-0326">Glycosidase</keyword>
<feature type="region of interest" description="Disordered" evidence="4">
    <location>
        <begin position="1654"/>
        <end position="1675"/>
    </location>
</feature>
<comment type="caution">
    <text evidence="6">The sequence shown here is derived from an EMBL/GenBank/DDBJ whole genome shotgun (WGS) entry which is preliminary data.</text>
</comment>